<dbReference type="EMBL" id="CALNXI010000694">
    <property type="protein sequence ID" value="CAH3034271.1"/>
    <property type="molecule type" value="Genomic_DNA"/>
</dbReference>
<feature type="non-terminal residue" evidence="1">
    <location>
        <position position="131"/>
    </location>
</feature>
<dbReference type="SUPFAM" id="SSF56672">
    <property type="entry name" value="DNA/RNA polymerases"/>
    <property type="match status" value="1"/>
</dbReference>
<dbReference type="PANTHER" id="PTHR33568:SF3">
    <property type="entry name" value="DNA-DIRECTED DNA POLYMERASE"/>
    <property type="match status" value="1"/>
</dbReference>
<name>A0ABN8MRH7_9CNID</name>
<dbReference type="PANTHER" id="PTHR33568">
    <property type="entry name" value="DNA POLYMERASE"/>
    <property type="match status" value="1"/>
</dbReference>
<organism evidence="1 2">
    <name type="scientific">Porites evermanni</name>
    <dbReference type="NCBI Taxonomy" id="104178"/>
    <lineage>
        <taxon>Eukaryota</taxon>
        <taxon>Metazoa</taxon>
        <taxon>Cnidaria</taxon>
        <taxon>Anthozoa</taxon>
        <taxon>Hexacorallia</taxon>
        <taxon>Scleractinia</taxon>
        <taxon>Fungiina</taxon>
        <taxon>Poritidae</taxon>
        <taxon>Porites</taxon>
    </lineage>
</organism>
<evidence type="ECO:0008006" key="3">
    <source>
        <dbReference type="Google" id="ProtNLM"/>
    </source>
</evidence>
<evidence type="ECO:0000313" key="1">
    <source>
        <dbReference type="EMBL" id="CAH3034271.1"/>
    </source>
</evidence>
<keyword evidence="2" id="KW-1185">Reference proteome</keyword>
<gene>
    <name evidence="1" type="ORF">PEVE_00039394</name>
</gene>
<protein>
    <recommendedName>
        <fullName evidence="3">DNA-directed DNA polymerase</fullName>
    </recommendedName>
</protein>
<dbReference type="InterPro" id="IPR043502">
    <property type="entry name" value="DNA/RNA_pol_sf"/>
</dbReference>
<accession>A0ABN8MRH7</accession>
<sequence>MVPPINPRDAFYGGRTGAVALHCKVKDPDLIKYSNVTSLYPWVNKYMEYPVRFPLIYTNPRDQDIDHYSGVAKVDILAPQFLLHPVLPYRAGGKLTFPLCAACVKEEQEKPWLERTNICSHTDQERTLRGT</sequence>
<reference evidence="1 2" key="1">
    <citation type="submission" date="2022-05" db="EMBL/GenBank/DDBJ databases">
        <authorList>
            <consortium name="Genoscope - CEA"/>
            <person name="William W."/>
        </authorList>
    </citation>
    <scope>NUCLEOTIDE SEQUENCE [LARGE SCALE GENOMIC DNA]</scope>
</reference>
<dbReference type="Proteomes" id="UP001159427">
    <property type="component" value="Unassembled WGS sequence"/>
</dbReference>
<evidence type="ECO:0000313" key="2">
    <source>
        <dbReference type="Proteomes" id="UP001159427"/>
    </source>
</evidence>
<proteinExistence type="predicted"/>
<comment type="caution">
    <text evidence="1">The sequence shown here is derived from an EMBL/GenBank/DDBJ whole genome shotgun (WGS) entry which is preliminary data.</text>
</comment>